<reference evidence="3" key="1">
    <citation type="submission" date="2014-03" db="EMBL/GenBank/DDBJ databases">
        <authorList>
            <person name="Aksoy S."/>
            <person name="Warren W."/>
            <person name="Wilson R.K."/>
        </authorList>
    </citation>
    <scope>NUCLEOTIDE SEQUENCE [LARGE SCALE GENOMIC DNA]</scope>
    <source>
        <strain evidence="3">IAEA</strain>
    </source>
</reference>
<keyword evidence="3" id="KW-1185">Reference proteome</keyword>
<name>A0A1A9ZGY5_GLOPL</name>
<dbReference type="Proteomes" id="UP000092445">
    <property type="component" value="Unassembled WGS sequence"/>
</dbReference>
<keyword evidence="1" id="KW-0812">Transmembrane</keyword>
<proteinExistence type="predicted"/>
<dbReference type="AlphaFoldDB" id="A0A1A9ZGY5"/>
<feature type="transmembrane region" description="Helical" evidence="1">
    <location>
        <begin position="46"/>
        <end position="69"/>
    </location>
</feature>
<organism evidence="2 3">
    <name type="scientific">Glossina pallidipes</name>
    <name type="common">Tsetse fly</name>
    <dbReference type="NCBI Taxonomy" id="7398"/>
    <lineage>
        <taxon>Eukaryota</taxon>
        <taxon>Metazoa</taxon>
        <taxon>Ecdysozoa</taxon>
        <taxon>Arthropoda</taxon>
        <taxon>Hexapoda</taxon>
        <taxon>Insecta</taxon>
        <taxon>Pterygota</taxon>
        <taxon>Neoptera</taxon>
        <taxon>Endopterygota</taxon>
        <taxon>Diptera</taxon>
        <taxon>Brachycera</taxon>
        <taxon>Muscomorpha</taxon>
        <taxon>Hippoboscoidea</taxon>
        <taxon>Glossinidae</taxon>
        <taxon>Glossina</taxon>
    </lineage>
</organism>
<evidence type="ECO:0000313" key="3">
    <source>
        <dbReference type="Proteomes" id="UP000092445"/>
    </source>
</evidence>
<evidence type="ECO:0000313" key="2">
    <source>
        <dbReference type="EnsemblMetazoa" id="GPAI014365-PA"/>
    </source>
</evidence>
<keyword evidence="1" id="KW-0472">Membrane</keyword>
<keyword evidence="1" id="KW-1133">Transmembrane helix</keyword>
<evidence type="ECO:0000256" key="1">
    <source>
        <dbReference type="SAM" id="Phobius"/>
    </source>
</evidence>
<sequence length="196" mass="22182">MKSPLPLEFAVFNSQNEVWLITALLFEVVVYQKGQHSVVINILKHYLAGITLTATINLVICQGTFVVAIRTRPRLQRRAQSERERHSITESHEIDLLTVKIELITPLVYVLLETVPKVQEHAALQHHLKAPTSTICPNQSIFMKYEGSNIVEDIRNYFAHDVCITGCPQTQACDYALMTSNCEVNPAEKLQPLETE</sequence>
<dbReference type="VEuPathDB" id="VectorBase:GPAI014365"/>
<protein>
    <submittedName>
        <fullName evidence="2">Uncharacterized protein</fullName>
    </submittedName>
</protein>
<dbReference type="EnsemblMetazoa" id="GPAI014365-RA">
    <property type="protein sequence ID" value="GPAI014365-PA"/>
    <property type="gene ID" value="GPAI014365"/>
</dbReference>
<accession>A0A1A9ZGY5</accession>
<reference evidence="2" key="2">
    <citation type="submission" date="2020-05" db="UniProtKB">
        <authorList>
            <consortium name="EnsemblMetazoa"/>
        </authorList>
    </citation>
    <scope>IDENTIFICATION</scope>
    <source>
        <strain evidence="2">IAEA</strain>
    </source>
</reference>